<gene>
    <name evidence="1" type="ORF">QFC24_005876</name>
</gene>
<accession>A0ACC2X4H9</accession>
<evidence type="ECO:0000313" key="2">
    <source>
        <dbReference type="Proteomes" id="UP001234202"/>
    </source>
</evidence>
<comment type="caution">
    <text evidence="1">The sequence shown here is derived from an EMBL/GenBank/DDBJ whole genome shotgun (WGS) entry which is preliminary data.</text>
</comment>
<dbReference type="Proteomes" id="UP001234202">
    <property type="component" value="Unassembled WGS sequence"/>
</dbReference>
<name>A0ACC2X4H9_9TREE</name>
<protein>
    <submittedName>
        <fullName evidence="1">Uncharacterized protein</fullName>
    </submittedName>
</protein>
<proteinExistence type="predicted"/>
<evidence type="ECO:0000313" key="1">
    <source>
        <dbReference type="EMBL" id="KAJ9118913.1"/>
    </source>
</evidence>
<sequence>MSLLERSHPQETNSQTTIDPNSFYGKIRTLYADKVLYTQLEQMRKQGSYDAFDMQWQEVYNVRRLTGARTRVSVKARILRFMLRDIFADPSLFVSSSQLDGIPPSLFWESDVGKWIEATCYFLANSPTPLEHADEFQEALEHLVGLIEKAQQPDGYLDIYFTVVDPEGRFKNFRDMHEMYNAGHLLEGALAHHQYTGSRRFLDVMIKYVECFMRHVGPNEGQLHGYPGHPELELAVLRLYAVTKDPKHLAFGQYLLAARGVKREDQGGDHYFVYEAKRIKGEYANYNQSHLPLHDQDTILGHSVRALYLTTAAADLGGEFLDDAKRLFADAIDTKMYVTGGFGSEPRFEGFSPIPHHLPQSTGEGGCYAETCASIAAMMTGERILSHRVDGKVRDTIELCLHNAVLGGGSLDGKAFSYANKMATYGDETAVRADWFEVCCCPPNLSRTLGMLGGYTWHVAVDEAKQVINLDVYLFISATRTIDLPGGQAAQVTMQTEMPWAGKTAWKVEAPEGWKWNVQLPVPKYAKNVKVSTECTPFTYGYTTITTPANSTFTMNFDMPVRLLSPHPDTHQDTITVSRGPIVYVAEGVDNEMLERKYKHFENVGLDQSAVFDEHGIKVGGIPMIGLTSRDGALFALESPKQDAYNVVSERSPARQWRQLQDTLTLVPWFARANRGGSGHVRTSFARADKRAVYANGNGH</sequence>
<organism evidence="1 2">
    <name type="scientific">Naganishia onofrii</name>
    <dbReference type="NCBI Taxonomy" id="1851511"/>
    <lineage>
        <taxon>Eukaryota</taxon>
        <taxon>Fungi</taxon>
        <taxon>Dikarya</taxon>
        <taxon>Basidiomycota</taxon>
        <taxon>Agaricomycotina</taxon>
        <taxon>Tremellomycetes</taxon>
        <taxon>Filobasidiales</taxon>
        <taxon>Filobasidiaceae</taxon>
        <taxon>Naganishia</taxon>
    </lineage>
</organism>
<dbReference type="EMBL" id="JASBWV010000026">
    <property type="protein sequence ID" value="KAJ9118913.1"/>
    <property type="molecule type" value="Genomic_DNA"/>
</dbReference>
<reference evidence="1" key="1">
    <citation type="submission" date="2023-04" db="EMBL/GenBank/DDBJ databases">
        <title>Draft Genome sequencing of Naganishia species isolated from polar environments using Oxford Nanopore Technology.</title>
        <authorList>
            <person name="Leo P."/>
            <person name="Venkateswaran K."/>
        </authorList>
    </citation>
    <scope>NUCLEOTIDE SEQUENCE</scope>
    <source>
        <strain evidence="1">DBVPG 5303</strain>
    </source>
</reference>
<keyword evidence="2" id="KW-1185">Reference proteome</keyword>